<keyword evidence="4" id="KW-1133">Transmembrane helix</keyword>
<dbReference type="EMBL" id="QRYW01000028">
    <property type="protein sequence ID" value="RGV23460.1"/>
    <property type="molecule type" value="Genomic_DNA"/>
</dbReference>
<feature type="domain" description="ABC-2 type transporter transmembrane" evidence="6">
    <location>
        <begin position="25"/>
        <end position="374"/>
    </location>
</feature>
<evidence type="ECO:0000256" key="3">
    <source>
        <dbReference type="ARBA" id="ARBA00022692"/>
    </source>
</evidence>
<dbReference type="PANTHER" id="PTHR30294">
    <property type="entry name" value="MEMBRANE COMPONENT OF ABC TRANSPORTER YHHJ-RELATED"/>
    <property type="match status" value="1"/>
</dbReference>
<dbReference type="PANTHER" id="PTHR30294:SF46">
    <property type="entry name" value="ABC TRANSPORTER PERMEASE"/>
    <property type="match status" value="1"/>
</dbReference>
<evidence type="ECO:0000313" key="7">
    <source>
        <dbReference type="EMBL" id="RGV23460.1"/>
    </source>
</evidence>
<dbReference type="GO" id="GO:0140359">
    <property type="term" value="F:ABC-type transporter activity"/>
    <property type="evidence" value="ECO:0007669"/>
    <property type="project" value="InterPro"/>
</dbReference>
<name>A0A412WB07_9BACT</name>
<evidence type="ECO:0000256" key="4">
    <source>
        <dbReference type="ARBA" id="ARBA00022989"/>
    </source>
</evidence>
<dbReference type="GO" id="GO:0005886">
    <property type="term" value="C:plasma membrane"/>
    <property type="evidence" value="ECO:0007669"/>
    <property type="project" value="UniProtKB-SubCell"/>
</dbReference>
<evidence type="ECO:0000256" key="2">
    <source>
        <dbReference type="ARBA" id="ARBA00022475"/>
    </source>
</evidence>
<evidence type="ECO:0000256" key="1">
    <source>
        <dbReference type="ARBA" id="ARBA00004651"/>
    </source>
</evidence>
<keyword evidence="2" id="KW-1003">Cell membrane</keyword>
<dbReference type="RefSeq" id="WP_118108263.1">
    <property type="nucleotide sequence ID" value="NZ_BAABYK010000001.1"/>
</dbReference>
<proteinExistence type="predicted"/>
<comment type="subcellular location">
    <subcellularLocation>
        <location evidence="1">Cell membrane</location>
        <topology evidence="1">Multi-pass membrane protein</topology>
    </subcellularLocation>
</comment>
<dbReference type="InterPro" id="IPR051449">
    <property type="entry name" value="ABC-2_transporter_component"/>
</dbReference>
<dbReference type="Pfam" id="PF12698">
    <property type="entry name" value="ABC2_membrane_3"/>
    <property type="match status" value="1"/>
</dbReference>
<keyword evidence="5" id="KW-0472">Membrane</keyword>
<reference evidence="7 8" key="1">
    <citation type="submission" date="2018-08" db="EMBL/GenBank/DDBJ databases">
        <title>A genome reference for cultivated species of the human gut microbiota.</title>
        <authorList>
            <person name="Zou Y."/>
            <person name="Xue W."/>
            <person name="Luo G."/>
        </authorList>
    </citation>
    <scope>NUCLEOTIDE SEQUENCE [LARGE SCALE GENOMIC DNA]</scope>
    <source>
        <strain evidence="7 8">AF14-6AC</strain>
    </source>
</reference>
<protein>
    <submittedName>
        <fullName evidence="7">ABC transporter permease</fullName>
    </submittedName>
</protein>
<gene>
    <name evidence="7" type="ORF">DWW24_13285</name>
</gene>
<evidence type="ECO:0000259" key="6">
    <source>
        <dbReference type="Pfam" id="PF12698"/>
    </source>
</evidence>
<accession>A0A412WB07</accession>
<evidence type="ECO:0000256" key="5">
    <source>
        <dbReference type="ARBA" id="ARBA00023136"/>
    </source>
</evidence>
<dbReference type="Gene3D" id="3.40.1710.10">
    <property type="entry name" value="abc type-2 transporter like domain"/>
    <property type="match status" value="1"/>
</dbReference>
<dbReference type="Proteomes" id="UP000283426">
    <property type="component" value="Unassembled WGS sequence"/>
</dbReference>
<dbReference type="InterPro" id="IPR013525">
    <property type="entry name" value="ABC2_TM"/>
</dbReference>
<comment type="caution">
    <text evidence="7">The sequence shown here is derived from an EMBL/GenBank/DDBJ whole genome shotgun (WGS) entry which is preliminary data.</text>
</comment>
<sequence length="389" mass="44378">MMKDIYFIFRREFYLVFRDHAVLTFFIFLCLGYPLIYTFIYSNEVVRQVPVAVIDQSKSPLSREFLRMWEASPNVKVVAHCNDLGEAQLFMWQKEIYGILEIPADFSKDINRGEQAHVALFCDMGALLNYKALLQATSDVAITLGKEIQVENLPYASRIQQEITASPVEISEVKMFNPQSGFASFIIPAVLILVIQQSLLLGVGTIAGTARDRNPRHSLVPVDKHYCKPWCIVIGKACVYMPVYFVMGFWVFFIVPRIFSLTQIGAKSELMLFLFPFLLACVFFAITASFLSREREQPFLLFVFTSVPLMFISGISWPKEGIAGYWIALSKIFPSTPGIDGFVKMNNMGATLGEVLPEYLNLWILAIIYFILACLLYYREIVKSRKVRS</sequence>
<evidence type="ECO:0000313" key="8">
    <source>
        <dbReference type="Proteomes" id="UP000283426"/>
    </source>
</evidence>
<dbReference type="AlphaFoldDB" id="A0A412WB07"/>
<keyword evidence="3" id="KW-0812">Transmembrane</keyword>
<dbReference type="GeneID" id="61276016"/>
<organism evidence="7 8">
    <name type="scientific">Odoribacter splanchnicus</name>
    <dbReference type="NCBI Taxonomy" id="28118"/>
    <lineage>
        <taxon>Bacteria</taxon>
        <taxon>Pseudomonadati</taxon>
        <taxon>Bacteroidota</taxon>
        <taxon>Bacteroidia</taxon>
        <taxon>Bacteroidales</taxon>
        <taxon>Odoribacteraceae</taxon>
        <taxon>Odoribacter</taxon>
    </lineage>
</organism>